<dbReference type="PANTHER" id="PTHR33776:SF3">
    <property type="entry name" value="PHD-TYPE DOMAIN-CONTAINING PROTEIN"/>
    <property type="match status" value="1"/>
</dbReference>
<evidence type="ECO:0000313" key="2">
    <source>
        <dbReference type="Proteomes" id="UP000762676"/>
    </source>
</evidence>
<reference evidence="1 2" key="1">
    <citation type="journal article" date="2021" name="Elife">
        <title>Chloroplast acquisition without the gene transfer in kleptoplastic sea slugs, Plakobranchus ocellatus.</title>
        <authorList>
            <person name="Maeda T."/>
            <person name="Takahashi S."/>
            <person name="Yoshida T."/>
            <person name="Shimamura S."/>
            <person name="Takaki Y."/>
            <person name="Nagai Y."/>
            <person name="Toyoda A."/>
            <person name="Suzuki Y."/>
            <person name="Arimoto A."/>
            <person name="Ishii H."/>
            <person name="Satoh N."/>
            <person name="Nishiyama T."/>
            <person name="Hasebe M."/>
            <person name="Maruyama T."/>
            <person name="Minagawa J."/>
            <person name="Obokata J."/>
            <person name="Shigenobu S."/>
        </authorList>
    </citation>
    <scope>NUCLEOTIDE SEQUENCE [LARGE SCALE GENOMIC DNA]</scope>
</reference>
<dbReference type="Gene3D" id="3.60.10.10">
    <property type="entry name" value="Endonuclease/exonuclease/phosphatase"/>
    <property type="match status" value="1"/>
</dbReference>
<dbReference type="InterPro" id="IPR036691">
    <property type="entry name" value="Endo/exonu/phosph_ase_sf"/>
</dbReference>
<keyword evidence="1" id="KW-0695">RNA-directed DNA polymerase</keyword>
<sequence>MFITETWTPKYSYEPFPRSSGKGGGIGILYKNSLSSVLHFADKKQPVVTFETAIATLSISTCKITFVCIYRPPPSKNNKLKTSDFLCEFEEFLSSYDIKNKDTVFLGDFNVHFETENPDAIFMKNLLHDRLDSSVDSGFASWPRGRGFKTQPSTVQAPTGWVGVSIM</sequence>
<gene>
    <name evidence="1" type="ORF">ElyMa_004085200</name>
</gene>
<comment type="caution">
    <text evidence="1">The sequence shown here is derived from an EMBL/GenBank/DDBJ whole genome shotgun (WGS) entry which is preliminary data.</text>
</comment>
<evidence type="ECO:0000313" key="1">
    <source>
        <dbReference type="EMBL" id="GFR81986.1"/>
    </source>
</evidence>
<name>A0AAV4G9P8_9GAST</name>
<dbReference type="Proteomes" id="UP000762676">
    <property type="component" value="Unassembled WGS sequence"/>
</dbReference>
<dbReference type="GO" id="GO:0003964">
    <property type="term" value="F:RNA-directed DNA polymerase activity"/>
    <property type="evidence" value="ECO:0007669"/>
    <property type="project" value="UniProtKB-KW"/>
</dbReference>
<keyword evidence="1" id="KW-0808">Transferase</keyword>
<dbReference type="AlphaFoldDB" id="A0AAV4G9P8"/>
<keyword evidence="1" id="KW-0548">Nucleotidyltransferase</keyword>
<keyword evidence="2" id="KW-1185">Reference proteome</keyword>
<protein>
    <submittedName>
        <fullName evidence="1">Reverse transcriptase-like protein</fullName>
    </submittedName>
</protein>
<dbReference type="PANTHER" id="PTHR33776">
    <property type="entry name" value="ENDO/EXONUCLEASE/PHOSPHATASE DOMAIN-CONTAINING PROTEIN"/>
    <property type="match status" value="1"/>
</dbReference>
<proteinExistence type="predicted"/>
<dbReference type="SUPFAM" id="SSF56219">
    <property type="entry name" value="DNase I-like"/>
    <property type="match status" value="1"/>
</dbReference>
<accession>A0AAV4G9P8</accession>
<organism evidence="1 2">
    <name type="scientific">Elysia marginata</name>
    <dbReference type="NCBI Taxonomy" id="1093978"/>
    <lineage>
        <taxon>Eukaryota</taxon>
        <taxon>Metazoa</taxon>
        <taxon>Spiralia</taxon>
        <taxon>Lophotrochozoa</taxon>
        <taxon>Mollusca</taxon>
        <taxon>Gastropoda</taxon>
        <taxon>Heterobranchia</taxon>
        <taxon>Euthyneura</taxon>
        <taxon>Panpulmonata</taxon>
        <taxon>Sacoglossa</taxon>
        <taxon>Placobranchoidea</taxon>
        <taxon>Plakobranchidae</taxon>
        <taxon>Elysia</taxon>
    </lineage>
</organism>
<dbReference type="EMBL" id="BMAT01008308">
    <property type="protein sequence ID" value="GFR81986.1"/>
    <property type="molecule type" value="Genomic_DNA"/>
</dbReference>